<evidence type="ECO:0000259" key="8">
    <source>
        <dbReference type="PROSITE" id="PS51195"/>
    </source>
</evidence>
<evidence type="ECO:0000256" key="1">
    <source>
        <dbReference type="ARBA" id="ARBA00022741"/>
    </source>
</evidence>
<evidence type="ECO:0000256" key="2">
    <source>
        <dbReference type="ARBA" id="ARBA00022801"/>
    </source>
</evidence>
<name>A0A1W1C1L7_9ZZZZ</name>
<accession>A0A1W1C1L7</accession>
<evidence type="ECO:0000259" key="7">
    <source>
        <dbReference type="PROSITE" id="PS51194"/>
    </source>
</evidence>
<dbReference type="PROSITE" id="PS00039">
    <property type="entry name" value="DEAD_ATP_HELICASE"/>
    <property type="match status" value="1"/>
</dbReference>
<dbReference type="CDD" id="cd00268">
    <property type="entry name" value="DEADc"/>
    <property type="match status" value="1"/>
</dbReference>
<feature type="domain" description="Helicase C-terminal" evidence="7">
    <location>
        <begin position="221"/>
        <end position="381"/>
    </location>
</feature>
<keyword evidence="4" id="KW-0067">ATP-binding</keyword>
<sequence length="440" mass="49900">MSFKTLNLSPKLLKTIDSLGYTKPSEIQEKSIPLLLKKKDILATSQTGTGKTASFVFPLLENLSEEKQKRTGDERYKIKALILAPTRELVIQIHNKIEVYAENFTHKSVALYGGIKLGSQVSAIRSGANIAVGTTARVLEHIKNRSLNLDEVEVVILDEADKMLEMGFIDDIRAIMTQLPSSRQSIMFSATFPKPIMSLAKSFLKKPIIIEVDKKNLSAQQVNQVVNYVNEEEKIFLLSKIIRVNKWNQVLVFTNTKLQADKIVEALRNDKINTSAIHGDKSQNMRMEALKKFKEKKIQVLVATDVAGRGIDIINLPYVINFELPINNEDYVHRIGRTGRAGEEGKALSLICKKEITQLKEIEELINKKLEPITTDGFEYEPHTKASNRKSKKEDKKKGINLKKAKELAEKMMGKKEMKDKVNFKKKKSRGQKPTNKRHF</sequence>
<proteinExistence type="predicted"/>
<dbReference type="PROSITE" id="PS51195">
    <property type="entry name" value="Q_MOTIF"/>
    <property type="match status" value="1"/>
</dbReference>
<dbReference type="CDD" id="cd18787">
    <property type="entry name" value="SF2_C_DEAD"/>
    <property type="match status" value="1"/>
</dbReference>
<feature type="domain" description="DEAD-box RNA helicase Q" evidence="8">
    <location>
        <begin position="1"/>
        <end position="29"/>
    </location>
</feature>
<evidence type="ECO:0000256" key="5">
    <source>
        <dbReference type="SAM" id="MobiDB-lite"/>
    </source>
</evidence>
<feature type="domain" description="Helicase ATP-binding" evidence="6">
    <location>
        <begin position="32"/>
        <end position="210"/>
    </location>
</feature>
<dbReference type="InterPro" id="IPR014014">
    <property type="entry name" value="RNA_helicase_DEAD_Q_motif"/>
</dbReference>
<evidence type="ECO:0000256" key="3">
    <source>
        <dbReference type="ARBA" id="ARBA00022806"/>
    </source>
</evidence>
<dbReference type="InterPro" id="IPR044742">
    <property type="entry name" value="DEAD/DEAH_RhlB"/>
</dbReference>
<dbReference type="InterPro" id="IPR011545">
    <property type="entry name" value="DEAD/DEAH_box_helicase_dom"/>
</dbReference>
<dbReference type="InterPro" id="IPR027417">
    <property type="entry name" value="P-loop_NTPase"/>
</dbReference>
<dbReference type="InterPro" id="IPR000629">
    <property type="entry name" value="RNA-helicase_DEAD-box_CS"/>
</dbReference>
<dbReference type="Pfam" id="PF00270">
    <property type="entry name" value="DEAD"/>
    <property type="match status" value="1"/>
</dbReference>
<dbReference type="GO" id="GO:0016787">
    <property type="term" value="F:hydrolase activity"/>
    <property type="evidence" value="ECO:0007669"/>
    <property type="project" value="UniProtKB-KW"/>
</dbReference>
<dbReference type="InterPro" id="IPR001650">
    <property type="entry name" value="Helicase_C-like"/>
</dbReference>
<dbReference type="GO" id="GO:0005524">
    <property type="term" value="F:ATP binding"/>
    <property type="evidence" value="ECO:0007669"/>
    <property type="project" value="UniProtKB-KW"/>
</dbReference>
<dbReference type="Gene3D" id="3.40.50.300">
    <property type="entry name" value="P-loop containing nucleotide triphosphate hydrolases"/>
    <property type="match status" value="2"/>
</dbReference>
<evidence type="ECO:0000259" key="6">
    <source>
        <dbReference type="PROSITE" id="PS51192"/>
    </source>
</evidence>
<evidence type="ECO:0000313" key="9">
    <source>
        <dbReference type="EMBL" id="SFV59602.1"/>
    </source>
</evidence>
<dbReference type="PANTHER" id="PTHR47959:SF13">
    <property type="entry name" value="ATP-DEPENDENT RNA HELICASE RHLE"/>
    <property type="match status" value="1"/>
</dbReference>
<protein>
    <submittedName>
        <fullName evidence="9">ATP-dependent RNA helicase RhlE</fullName>
    </submittedName>
</protein>
<keyword evidence="1" id="KW-0547">Nucleotide-binding</keyword>
<keyword evidence="3 9" id="KW-0347">Helicase</keyword>
<dbReference type="InterPro" id="IPR050079">
    <property type="entry name" value="DEAD_box_RNA_helicase"/>
</dbReference>
<feature type="region of interest" description="Disordered" evidence="5">
    <location>
        <begin position="378"/>
        <end position="440"/>
    </location>
</feature>
<dbReference type="SMART" id="SM00487">
    <property type="entry name" value="DEXDc"/>
    <property type="match status" value="1"/>
</dbReference>
<feature type="compositionally biased region" description="Basic and acidic residues" evidence="5">
    <location>
        <begin position="392"/>
        <end position="423"/>
    </location>
</feature>
<dbReference type="SUPFAM" id="SSF52540">
    <property type="entry name" value="P-loop containing nucleoside triphosphate hydrolases"/>
    <property type="match status" value="1"/>
</dbReference>
<dbReference type="Pfam" id="PF00271">
    <property type="entry name" value="Helicase_C"/>
    <property type="match status" value="1"/>
</dbReference>
<dbReference type="GO" id="GO:0003676">
    <property type="term" value="F:nucleic acid binding"/>
    <property type="evidence" value="ECO:0007669"/>
    <property type="project" value="InterPro"/>
</dbReference>
<evidence type="ECO:0000256" key="4">
    <source>
        <dbReference type="ARBA" id="ARBA00022840"/>
    </source>
</evidence>
<dbReference type="InterPro" id="IPR014001">
    <property type="entry name" value="Helicase_ATP-bd"/>
</dbReference>
<keyword evidence="2" id="KW-0378">Hydrolase</keyword>
<dbReference type="PROSITE" id="PS51194">
    <property type="entry name" value="HELICASE_CTER"/>
    <property type="match status" value="1"/>
</dbReference>
<reference evidence="9" key="1">
    <citation type="submission" date="2016-10" db="EMBL/GenBank/DDBJ databases">
        <authorList>
            <person name="de Groot N.N."/>
        </authorList>
    </citation>
    <scope>NUCLEOTIDE SEQUENCE</scope>
</reference>
<organism evidence="9">
    <name type="scientific">hydrothermal vent metagenome</name>
    <dbReference type="NCBI Taxonomy" id="652676"/>
    <lineage>
        <taxon>unclassified sequences</taxon>
        <taxon>metagenomes</taxon>
        <taxon>ecological metagenomes</taxon>
    </lineage>
</organism>
<dbReference type="AlphaFoldDB" id="A0A1W1C1L7"/>
<dbReference type="GO" id="GO:0003724">
    <property type="term" value="F:RNA helicase activity"/>
    <property type="evidence" value="ECO:0007669"/>
    <property type="project" value="InterPro"/>
</dbReference>
<dbReference type="SMART" id="SM00490">
    <property type="entry name" value="HELICc"/>
    <property type="match status" value="1"/>
</dbReference>
<gene>
    <name evidence="9" type="ORF">MNB_SV-14-1133</name>
</gene>
<dbReference type="EMBL" id="FPHN01000104">
    <property type="protein sequence ID" value="SFV59602.1"/>
    <property type="molecule type" value="Genomic_DNA"/>
</dbReference>
<dbReference type="PROSITE" id="PS51192">
    <property type="entry name" value="HELICASE_ATP_BIND_1"/>
    <property type="match status" value="1"/>
</dbReference>
<feature type="compositionally biased region" description="Basic residues" evidence="5">
    <location>
        <begin position="424"/>
        <end position="440"/>
    </location>
</feature>
<dbReference type="GO" id="GO:0005829">
    <property type="term" value="C:cytosol"/>
    <property type="evidence" value="ECO:0007669"/>
    <property type="project" value="TreeGrafter"/>
</dbReference>
<dbReference type="PANTHER" id="PTHR47959">
    <property type="entry name" value="ATP-DEPENDENT RNA HELICASE RHLE-RELATED"/>
    <property type="match status" value="1"/>
</dbReference>